<accession>A0A6H5IT31</accession>
<feature type="compositionally biased region" description="Low complexity" evidence="1">
    <location>
        <begin position="397"/>
        <end position="408"/>
    </location>
</feature>
<sequence length="535" mass="59029">MALQSSILGRMLERDDHVYQRTLRAAQRDEITRSVAEWANALTDEQVSAELRQRSLIISPEKEINRDRLLRALCYSVDKHCSMQWDTARDGVLPVFMPATSITPSKGAIIRPSATDKQTNKSKKSPKDRSHSEETRTRIFTSRAATPRPKEHESALTGGLPAPLIPSITMWPIPDEQTRGAPVDNAAAATDIFQSTELTPPETPRRNSKSRGNAFSRSPKSSDSEMSDGAPTVVQMPPSQLSMTDNLLRALIHEIHTLSLNQADQMLAINMRLDQELVPRTPSNRSRRSSHSSRHNSGKSESEASRTPPLSKKQSSDRQLRDPTPHAGASPAVEASRSKTQVPKEQRPAGSDVRCDVDATPKSTEINKVKKNSRKSKSVAEASSSSGESDTRRSKKLALSSSSSTSDGGKSHASRKSKKIKKHKKRNASSSSSSDDEEARASCKKTKTKKHKKKRDRSSSFVLVLVFVFVIGFGAHRHRTRALQAKAHQAMIRQATVTQAVIAARANTTARRRQRRKRTNTVPLIEATRGGPMGR</sequence>
<gene>
    <name evidence="3" type="ORF">TBRA_LOCUS11750</name>
</gene>
<feature type="compositionally biased region" description="Basic residues" evidence="1">
    <location>
        <begin position="285"/>
        <end position="297"/>
    </location>
</feature>
<feature type="compositionally biased region" description="Polar residues" evidence="1">
    <location>
        <begin position="210"/>
        <end position="221"/>
    </location>
</feature>
<evidence type="ECO:0000313" key="4">
    <source>
        <dbReference type="Proteomes" id="UP000479190"/>
    </source>
</evidence>
<evidence type="ECO:0000256" key="2">
    <source>
        <dbReference type="SAM" id="Phobius"/>
    </source>
</evidence>
<dbReference type="AlphaFoldDB" id="A0A6H5IT31"/>
<keyword evidence="2" id="KW-1133">Transmembrane helix</keyword>
<feature type="transmembrane region" description="Helical" evidence="2">
    <location>
        <begin position="458"/>
        <end position="476"/>
    </location>
</feature>
<evidence type="ECO:0000313" key="3">
    <source>
        <dbReference type="EMBL" id="CAB0040013.1"/>
    </source>
</evidence>
<proteinExistence type="predicted"/>
<feature type="compositionally biased region" description="Basic and acidic residues" evidence="1">
    <location>
        <begin position="314"/>
        <end position="324"/>
    </location>
</feature>
<feature type="region of interest" description="Disordered" evidence="1">
    <location>
        <begin position="191"/>
        <end position="239"/>
    </location>
</feature>
<feature type="compositionally biased region" description="Basic and acidic residues" evidence="1">
    <location>
        <begin position="125"/>
        <end position="137"/>
    </location>
</feature>
<feature type="compositionally biased region" description="Low complexity" evidence="1">
    <location>
        <begin position="379"/>
        <end position="388"/>
    </location>
</feature>
<reference evidence="3 4" key="1">
    <citation type="submission" date="2020-02" db="EMBL/GenBank/DDBJ databases">
        <authorList>
            <person name="Ferguson B K."/>
        </authorList>
    </citation>
    <scope>NUCLEOTIDE SEQUENCE [LARGE SCALE GENOMIC DNA]</scope>
</reference>
<evidence type="ECO:0000256" key="1">
    <source>
        <dbReference type="SAM" id="MobiDB-lite"/>
    </source>
</evidence>
<feature type="region of interest" description="Disordered" evidence="1">
    <location>
        <begin position="104"/>
        <end position="161"/>
    </location>
</feature>
<protein>
    <submittedName>
        <fullName evidence="3">Uncharacterized protein</fullName>
    </submittedName>
</protein>
<dbReference type="OrthoDB" id="10637178at2759"/>
<dbReference type="Proteomes" id="UP000479190">
    <property type="component" value="Unassembled WGS sequence"/>
</dbReference>
<keyword evidence="4" id="KW-1185">Reference proteome</keyword>
<feature type="compositionally biased region" description="Basic residues" evidence="1">
    <location>
        <begin position="412"/>
        <end position="427"/>
    </location>
</feature>
<feature type="region of interest" description="Disordered" evidence="1">
    <location>
        <begin position="278"/>
        <end position="456"/>
    </location>
</feature>
<name>A0A6H5IT31_9HYME</name>
<keyword evidence="2" id="KW-0472">Membrane</keyword>
<feature type="compositionally biased region" description="Basic residues" evidence="1">
    <location>
        <begin position="442"/>
        <end position="456"/>
    </location>
</feature>
<dbReference type="EMBL" id="CADCXV010000992">
    <property type="protein sequence ID" value="CAB0040013.1"/>
    <property type="molecule type" value="Genomic_DNA"/>
</dbReference>
<feature type="compositionally biased region" description="Basic and acidic residues" evidence="1">
    <location>
        <begin position="342"/>
        <end position="359"/>
    </location>
</feature>
<organism evidence="3 4">
    <name type="scientific">Trichogramma brassicae</name>
    <dbReference type="NCBI Taxonomy" id="86971"/>
    <lineage>
        <taxon>Eukaryota</taxon>
        <taxon>Metazoa</taxon>
        <taxon>Ecdysozoa</taxon>
        <taxon>Arthropoda</taxon>
        <taxon>Hexapoda</taxon>
        <taxon>Insecta</taxon>
        <taxon>Pterygota</taxon>
        <taxon>Neoptera</taxon>
        <taxon>Endopterygota</taxon>
        <taxon>Hymenoptera</taxon>
        <taxon>Apocrita</taxon>
        <taxon>Proctotrupomorpha</taxon>
        <taxon>Chalcidoidea</taxon>
        <taxon>Trichogrammatidae</taxon>
        <taxon>Trichogramma</taxon>
    </lineage>
</organism>
<keyword evidence="2" id="KW-0812">Transmembrane</keyword>